<proteinExistence type="predicted"/>
<feature type="transmembrane region" description="Helical" evidence="1">
    <location>
        <begin position="6"/>
        <end position="25"/>
    </location>
</feature>
<reference evidence="2 3" key="1">
    <citation type="submission" date="2021-03" db="EMBL/GenBank/DDBJ databases">
        <title>Genomic Encyclopedia of Type Strains, Phase IV (KMG-IV): sequencing the most valuable type-strain genomes for metagenomic binning, comparative biology and taxonomic classification.</title>
        <authorList>
            <person name="Goeker M."/>
        </authorList>
    </citation>
    <scope>NUCLEOTIDE SEQUENCE [LARGE SCALE GENOMIC DNA]</scope>
    <source>
        <strain evidence="2 3">DSM 15596</strain>
    </source>
</reference>
<evidence type="ECO:0000256" key="1">
    <source>
        <dbReference type="SAM" id="Phobius"/>
    </source>
</evidence>
<keyword evidence="1" id="KW-1133">Transmembrane helix</keyword>
<organism evidence="2 3">
    <name type="scientific">Paenibacillus lactis</name>
    <dbReference type="NCBI Taxonomy" id="228574"/>
    <lineage>
        <taxon>Bacteria</taxon>
        <taxon>Bacillati</taxon>
        <taxon>Bacillota</taxon>
        <taxon>Bacilli</taxon>
        <taxon>Bacillales</taxon>
        <taxon>Paenibacillaceae</taxon>
        <taxon>Paenibacillus</taxon>
    </lineage>
</organism>
<dbReference type="InterPro" id="IPR027417">
    <property type="entry name" value="P-loop_NTPase"/>
</dbReference>
<dbReference type="Proteomes" id="UP000706926">
    <property type="component" value="Unassembled WGS sequence"/>
</dbReference>
<keyword evidence="1" id="KW-0472">Membrane</keyword>
<dbReference type="GeneID" id="95403851"/>
<sequence>MLLGSAMNMVWIIVILLFLLLLVYLRYLERKGAPSAVVHDTDPYSIPAMTAFVKETLHQLTHSQLSDLGLHEEEYRRRLNKRSELRRALKGCVTGDVLDKAYVKDFMKELLVNNLGVNETNIDQAIPFEHPAILTPQDQFEIILYLYKQNHGQDALSMLLETYDLARPRVLPGYGNDSVYAVTADDIAYIYESEQRPLRFQEKLDIVVQRIYQEYKGFSVIDELRDQRIDGVSGGVSGVLEDSRMEAFPYGHDGFGWGRGNLEQEQQATGCESVWVFYRGISLHLSFLSFGSMLELKRVCQNIYKYNHPGQLSEASGYKVNEMKDGSRVVVVRPPFAESWAFFVRKFDLPKASLDQLITGDGSELAVGLLQYLMKGSRITAITGAQGSGKTTLLMAMVGHIYATYTLRVQEMAFELHLRKIYSRRNILSFRETEHITGQAGLDLQKKTDGTVNILGEVASDEVAAWMIQMSQVASLFTVFTHHAKTFKDLVQSLRNSLLKSGVFRQERIAEEQVAGVINFDIHLKRDAFGNRYIERITECIPLDRGIHRSGRLTASLDIEQETMEGQPEPELQLDDAGACYISRNVIEYQNGAYVPAARLTDRSIREMTEQMQSEDASRFRAFLAAGWGESVGT</sequence>
<keyword evidence="3" id="KW-1185">Reference proteome</keyword>
<evidence type="ECO:0000313" key="2">
    <source>
        <dbReference type="EMBL" id="MBP1892729.1"/>
    </source>
</evidence>
<evidence type="ECO:0000313" key="3">
    <source>
        <dbReference type="Proteomes" id="UP000706926"/>
    </source>
</evidence>
<dbReference type="Gene3D" id="3.40.50.300">
    <property type="entry name" value="P-loop containing nucleotide triphosphate hydrolases"/>
    <property type="match status" value="1"/>
</dbReference>
<gene>
    <name evidence="2" type="ORF">J2Z18_001831</name>
</gene>
<comment type="caution">
    <text evidence="2">The sequence shown here is derived from an EMBL/GenBank/DDBJ whole genome shotgun (WGS) entry which is preliminary data.</text>
</comment>
<protein>
    <submittedName>
        <fullName evidence="2">Pilus assembly protein CpaF</fullName>
    </submittedName>
</protein>
<keyword evidence="1" id="KW-0812">Transmembrane</keyword>
<accession>A0ABS4F8Z5</accession>
<name>A0ABS4F8Z5_9BACL</name>
<dbReference type="RefSeq" id="WP_210094602.1">
    <property type="nucleotide sequence ID" value="NZ_CP139098.1"/>
</dbReference>
<dbReference type="EMBL" id="JAGGKI010000004">
    <property type="protein sequence ID" value="MBP1892729.1"/>
    <property type="molecule type" value="Genomic_DNA"/>
</dbReference>
<dbReference type="SUPFAM" id="SSF52540">
    <property type="entry name" value="P-loop containing nucleoside triphosphate hydrolases"/>
    <property type="match status" value="1"/>
</dbReference>